<reference evidence="2 3" key="1">
    <citation type="submission" date="2014-10" db="EMBL/GenBank/DDBJ databases">
        <authorList>
            <person name="Seo M.-J."/>
            <person name="Seok Y.J."/>
            <person name="Cha I.-T."/>
        </authorList>
    </citation>
    <scope>NUCLEOTIDE SEQUENCE [LARGE SCALE GENOMIC DNA]</scope>
    <source>
        <strain evidence="2 3">NEU</strain>
    </source>
</reference>
<comment type="caution">
    <text evidence="2">The sequence shown here is derived from an EMBL/GenBank/DDBJ whole genome shotgun (WGS) entry which is preliminary data.</text>
</comment>
<dbReference type="InterPro" id="IPR007470">
    <property type="entry name" value="HemX"/>
</dbReference>
<accession>A0A1S2NH84</accession>
<evidence type="ECO:0000313" key="3">
    <source>
        <dbReference type="Proteomes" id="UP000180246"/>
    </source>
</evidence>
<dbReference type="AlphaFoldDB" id="A0A1S2NH84"/>
<dbReference type="PANTHER" id="PTHR38043">
    <property type="entry name" value="PROTEIN HEMX"/>
    <property type="match status" value="1"/>
</dbReference>
<evidence type="ECO:0000256" key="1">
    <source>
        <dbReference type="SAM" id="MobiDB-lite"/>
    </source>
</evidence>
<dbReference type="Proteomes" id="UP000180246">
    <property type="component" value="Unassembled WGS sequence"/>
</dbReference>
<evidence type="ECO:0000313" key="2">
    <source>
        <dbReference type="EMBL" id="OIJ44183.1"/>
    </source>
</evidence>
<dbReference type="EMBL" id="JRYB01000001">
    <property type="protein sequence ID" value="OIJ44183.1"/>
    <property type="molecule type" value="Genomic_DNA"/>
</dbReference>
<name>A0A1S2NH84_9BURK</name>
<gene>
    <name evidence="2" type="ORF">LO55_4790</name>
</gene>
<dbReference type="Pfam" id="PF04375">
    <property type="entry name" value="HemX"/>
    <property type="match status" value="1"/>
</dbReference>
<sequence>MNELPNNPDQPQANVPAPSLHKPEGVQGGAAAGGVPPGGMPPPGGTPPAGGVPPAGGGPVLPRMGEPGGPALFDRLARPLPLAVIALAVLLALQTYSSHNRINALRQDMARSLQKGNAVNAETAALARDVADQSKELQIKVGVLESRQSEAQSQQVALEQLYKDLSQNRDEWALTEIEQVLSTASQQLQLAGNVQGALIALQNADRAVSRSDTPQFLTIRRAIAGDIEKLKALPAVDLAGVAVRLDHVIGQVDSLPMLSNEKPLLPVAPVRAARKGEAAASAAGAGANAAGADAAQPLGVGQRMLQTWTLWSQEMWDDVRQLIRVRSVESPEALMLSPSESFFVRENLKLRLLNARLALLSRNEATFRDDLATAQAMLLKYFDTRARVTQSSQAALRQVQANNLTIEMPTLADSLNAVRNYKAKQ</sequence>
<feature type="region of interest" description="Disordered" evidence="1">
    <location>
        <begin position="1"/>
        <end position="63"/>
    </location>
</feature>
<feature type="compositionally biased region" description="Gly residues" evidence="1">
    <location>
        <begin position="26"/>
        <end position="37"/>
    </location>
</feature>
<proteinExistence type="predicted"/>
<protein>
    <submittedName>
        <fullName evidence="2">HemX family protein</fullName>
    </submittedName>
</protein>
<feature type="compositionally biased region" description="Polar residues" evidence="1">
    <location>
        <begin position="1"/>
        <end position="13"/>
    </location>
</feature>
<organism evidence="2 3">
    <name type="scientific">Massilia timonae</name>
    <dbReference type="NCBI Taxonomy" id="47229"/>
    <lineage>
        <taxon>Bacteria</taxon>
        <taxon>Pseudomonadati</taxon>
        <taxon>Pseudomonadota</taxon>
        <taxon>Betaproteobacteria</taxon>
        <taxon>Burkholderiales</taxon>
        <taxon>Oxalobacteraceae</taxon>
        <taxon>Telluria group</taxon>
        <taxon>Massilia</taxon>
    </lineage>
</organism>
<dbReference type="PANTHER" id="PTHR38043:SF1">
    <property type="entry name" value="PROTEIN HEMX"/>
    <property type="match status" value="1"/>
</dbReference>
<dbReference type="RefSeq" id="WP_071363347.1">
    <property type="nucleotide sequence ID" value="NZ_JRYB01000001.1"/>
</dbReference>